<feature type="region of interest" description="Disordered" evidence="1">
    <location>
        <begin position="80"/>
        <end position="106"/>
    </location>
</feature>
<dbReference type="AlphaFoldDB" id="A0AA40G3V6"/>
<name>A0AA40G3V6_9HYME</name>
<accession>A0AA40G3V6</accession>
<keyword evidence="3" id="KW-1185">Reference proteome</keyword>
<evidence type="ECO:0000313" key="3">
    <source>
        <dbReference type="Proteomes" id="UP001177670"/>
    </source>
</evidence>
<dbReference type="EMBL" id="JAHYIQ010000007">
    <property type="protein sequence ID" value="KAK1130623.1"/>
    <property type="molecule type" value="Genomic_DNA"/>
</dbReference>
<protein>
    <submittedName>
        <fullName evidence="2">Uncharacterized protein</fullName>
    </submittedName>
</protein>
<comment type="caution">
    <text evidence="2">The sequence shown here is derived from an EMBL/GenBank/DDBJ whole genome shotgun (WGS) entry which is preliminary data.</text>
</comment>
<feature type="compositionally biased region" description="Basic and acidic residues" evidence="1">
    <location>
        <begin position="86"/>
        <end position="97"/>
    </location>
</feature>
<sequence>MEETTKTVGGRRTVPSEFRKSNETCRGTPPRKTRGRPPCTISGGVCLACHATTTSLGPTLYIPIYERFSGDYSLPTPVLLGSSSRTRSEHIESDRGENPWTGATGE</sequence>
<gene>
    <name evidence="2" type="ORF">K0M31_018742</name>
</gene>
<feature type="region of interest" description="Disordered" evidence="1">
    <location>
        <begin position="1"/>
        <end position="37"/>
    </location>
</feature>
<evidence type="ECO:0000256" key="1">
    <source>
        <dbReference type="SAM" id="MobiDB-lite"/>
    </source>
</evidence>
<dbReference type="Proteomes" id="UP001177670">
    <property type="component" value="Unassembled WGS sequence"/>
</dbReference>
<evidence type="ECO:0000313" key="2">
    <source>
        <dbReference type="EMBL" id="KAK1130623.1"/>
    </source>
</evidence>
<proteinExistence type="predicted"/>
<organism evidence="2 3">
    <name type="scientific">Melipona bicolor</name>
    <dbReference type="NCBI Taxonomy" id="60889"/>
    <lineage>
        <taxon>Eukaryota</taxon>
        <taxon>Metazoa</taxon>
        <taxon>Ecdysozoa</taxon>
        <taxon>Arthropoda</taxon>
        <taxon>Hexapoda</taxon>
        <taxon>Insecta</taxon>
        <taxon>Pterygota</taxon>
        <taxon>Neoptera</taxon>
        <taxon>Endopterygota</taxon>
        <taxon>Hymenoptera</taxon>
        <taxon>Apocrita</taxon>
        <taxon>Aculeata</taxon>
        <taxon>Apoidea</taxon>
        <taxon>Anthophila</taxon>
        <taxon>Apidae</taxon>
        <taxon>Melipona</taxon>
    </lineage>
</organism>
<reference evidence="2" key="1">
    <citation type="submission" date="2021-10" db="EMBL/GenBank/DDBJ databases">
        <title>Melipona bicolor Genome sequencing and assembly.</title>
        <authorList>
            <person name="Araujo N.S."/>
            <person name="Arias M.C."/>
        </authorList>
    </citation>
    <scope>NUCLEOTIDE SEQUENCE</scope>
    <source>
        <strain evidence="2">USP_2M_L1-L4_2017</strain>
        <tissue evidence="2">Whole body</tissue>
    </source>
</reference>